<evidence type="ECO:0000256" key="1">
    <source>
        <dbReference type="ARBA" id="ARBA00000237"/>
    </source>
</evidence>
<evidence type="ECO:0000313" key="9">
    <source>
        <dbReference type="EMBL" id="SPD30017.1"/>
    </source>
</evidence>
<dbReference type="InterPro" id="IPR001574">
    <property type="entry name" value="Ribosome_inactivat_prot"/>
</dbReference>
<dbReference type="AlphaFoldDB" id="A0A2N9IXB6"/>
<dbReference type="Gene3D" id="3.40.420.10">
    <property type="entry name" value="Ricin (A subunit), domain 1"/>
    <property type="match status" value="1"/>
</dbReference>
<evidence type="ECO:0000256" key="2">
    <source>
        <dbReference type="ARBA" id="ARBA00008544"/>
    </source>
</evidence>
<keyword evidence="7 8" id="KW-0652">Protein synthesis inhibitor</keyword>
<comment type="catalytic activity">
    <reaction evidence="1 8">
        <text>Endohydrolysis of the N-glycosidic bond at one specific adenosine on the 28S rRNA.</text>
        <dbReference type="EC" id="3.2.2.22"/>
    </reaction>
</comment>
<comment type="similarity">
    <text evidence="2">Belongs to the ribosome-inactivating protein family. Type 1 RIP subfamily.</text>
</comment>
<protein>
    <recommendedName>
        <fullName evidence="3 8">rRNA N-glycosylase</fullName>
        <ecNumber evidence="3 8">3.2.2.22</ecNumber>
    </recommendedName>
</protein>
<keyword evidence="6 8" id="KW-0611">Plant defense</keyword>
<evidence type="ECO:0000256" key="4">
    <source>
        <dbReference type="ARBA" id="ARBA00022656"/>
    </source>
</evidence>
<evidence type="ECO:0000256" key="6">
    <source>
        <dbReference type="ARBA" id="ARBA00022821"/>
    </source>
</evidence>
<dbReference type="Pfam" id="PF00161">
    <property type="entry name" value="RIP"/>
    <property type="match status" value="1"/>
</dbReference>
<dbReference type="InterPro" id="IPR036041">
    <property type="entry name" value="Ribosome-inact_prot_sf"/>
</dbReference>
<gene>
    <name evidence="9" type="ORF">FSB_LOCUS57899</name>
</gene>
<dbReference type="GO" id="GO:0006952">
    <property type="term" value="P:defense response"/>
    <property type="evidence" value="ECO:0007669"/>
    <property type="project" value="UniProtKB-KW"/>
</dbReference>
<dbReference type="InterPro" id="IPR017989">
    <property type="entry name" value="Ribosome_inactivat_1/2"/>
</dbReference>
<keyword evidence="4 8" id="KW-0800">Toxin</keyword>
<dbReference type="EMBL" id="OIVN01006296">
    <property type="protein sequence ID" value="SPD30017.1"/>
    <property type="molecule type" value="Genomic_DNA"/>
</dbReference>
<name>A0A2N9IXB6_FAGSY</name>
<proteinExistence type="inferred from homology"/>
<sequence length="182" mass="20501">MEVIKLYINHGKKIHPSQEFVADFDITKINPKVTYKKFIEDLRNNKILGKTFSHDIPVLAPQEKTPTRWFHVVLRTDEKEITLSIRCDNLYLVGYQMGKAGTWMEFGSVAHSPSFLGFGCEYGDLENAAGVGTSTNKSRNSIELGQRALKDAVNDLANSSIERALANSYEERKCTAMSMYGM</sequence>
<dbReference type="GO" id="GO:0090729">
    <property type="term" value="F:toxin activity"/>
    <property type="evidence" value="ECO:0007669"/>
    <property type="project" value="UniProtKB-KW"/>
</dbReference>
<organism evidence="9">
    <name type="scientific">Fagus sylvatica</name>
    <name type="common">Beechnut</name>
    <dbReference type="NCBI Taxonomy" id="28930"/>
    <lineage>
        <taxon>Eukaryota</taxon>
        <taxon>Viridiplantae</taxon>
        <taxon>Streptophyta</taxon>
        <taxon>Embryophyta</taxon>
        <taxon>Tracheophyta</taxon>
        <taxon>Spermatophyta</taxon>
        <taxon>Magnoliopsida</taxon>
        <taxon>eudicotyledons</taxon>
        <taxon>Gunneridae</taxon>
        <taxon>Pentapetalae</taxon>
        <taxon>rosids</taxon>
        <taxon>fabids</taxon>
        <taxon>Fagales</taxon>
        <taxon>Fagaceae</taxon>
        <taxon>Fagus</taxon>
    </lineage>
</organism>
<evidence type="ECO:0000256" key="3">
    <source>
        <dbReference type="ARBA" id="ARBA00012001"/>
    </source>
</evidence>
<dbReference type="EC" id="3.2.2.22" evidence="3 8"/>
<dbReference type="PRINTS" id="PR00396">
    <property type="entry name" value="SHIGARICIN"/>
</dbReference>
<dbReference type="GO" id="GO:0017148">
    <property type="term" value="P:negative regulation of translation"/>
    <property type="evidence" value="ECO:0007669"/>
    <property type="project" value="UniProtKB-KW"/>
</dbReference>
<evidence type="ECO:0000256" key="5">
    <source>
        <dbReference type="ARBA" id="ARBA00022801"/>
    </source>
</evidence>
<dbReference type="PANTHER" id="PTHR33453">
    <property type="match status" value="1"/>
</dbReference>
<dbReference type="SUPFAM" id="SSF56371">
    <property type="entry name" value="Ribosome inactivating proteins (RIP)"/>
    <property type="match status" value="1"/>
</dbReference>
<accession>A0A2N9IXB6</accession>
<reference evidence="9" key="1">
    <citation type="submission" date="2018-02" db="EMBL/GenBank/DDBJ databases">
        <authorList>
            <person name="Cohen D.B."/>
            <person name="Kent A.D."/>
        </authorList>
    </citation>
    <scope>NUCLEOTIDE SEQUENCE</scope>
</reference>
<evidence type="ECO:0000256" key="8">
    <source>
        <dbReference type="RuleBase" id="RU004915"/>
    </source>
</evidence>
<dbReference type="GO" id="GO:0030598">
    <property type="term" value="F:rRNA N-glycosylase activity"/>
    <property type="evidence" value="ECO:0007669"/>
    <property type="project" value="UniProtKB-EC"/>
</dbReference>
<dbReference type="PANTHER" id="PTHR33453:SF9">
    <property type="entry name" value="ALBUMIN B-32"/>
    <property type="match status" value="1"/>
</dbReference>
<evidence type="ECO:0000256" key="7">
    <source>
        <dbReference type="ARBA" id="ARBA00023193"/>
    </source>
</evidence>
<keyword evidence="5 8" id="KW-0378">Hydrolase</keyword>
<dbReference type="InterPro" id="IPR016138">
    <property type="entry name" value="Ribosome_inactivat_prot_sub1"/>
</dbReference>